<dbReference type="EMBL" id="BFAV01000123">
    <property type="protein sequence ID" value="GBF33871.1"/>
    <property type="molecule type" value="Genomic_DNA"/>
</dbReference>
<accession>A0A2L2XIX3</accession>
<dbReference type="Proteomes" id="UP000239549">
    <property type="component" value="Unassembled WGS sequence"/>
</dbReference>
<dbReference type="PROSITE" id="PS50977">
    <property type="entry name" value="HTH_TETR_2"/>
    <property type="match status" value="1"/>
</dbReference>
<dbReference type="AlphaFoldDB" id="A0A2L2XIX3"/>
<evidence type="ECO:0000313" key="5">
    <source>
        <dbReference type="Proteomes" id="UP000239549"/>
    </source>
</evidence>
<evidence type="ECO:0000256" key="1">
    <source>
        <dbReference type="ARBA" id="ARBA00023125"/>
    </source>
</evidence>
<evidence type="ECO:0000313" key="4">
    <source>
        <dbReference type="EMBL" id="GBF33871.1"/>
    </source>
</evidence>
<dbReference type="SUPFAM" id="SSF46689">
    <property type="entry name" value="Homeodomain-like"/>
    <property type="match status" value="1"/>
</dbReference>
<dbReference type="PROSITE" id="PS01081">
    <property type="entry name" value="HTH_TETR_1"/>
    <property type="match status" value="1"/>
</dbReference>
<name>A0A2L2XIX3_9FIRM</name>
<dbReference type="OrthoDB" id="268339at2"/>
<reference evidence="5" key="1">
    <citation type="submission" date="2018-02" db="EMBL/GenBank/DDBJ databases">
        <title>Genome sequence of Desulfocucumis palustris strain NAW-5.</title>
        <authorList>
            <person name="Watanabe M."/>
            <person name="Kojima H."/>
            <person name="Fukui M."/>
        </authorList>
    </citation>
    <scope>NUCLEOTIDE SEQUENCE [LARGE SCALE GENOMIC DNA]</scope>
    <source>
        <strain evidence="5">NAW-5</strain>
    </source>
</reference>
<dbReference type="PANTHER" id="PTHR43479:SF11">
    <property type="entry name" value="ACREF_ENVCD OPERON REPRESSOR-RELATED"/>
    <property type="match status" value="1"/>
</dbReference>
<organism evidence="4 5">
    <name type="scientific">Desulfocucumis palustris</name>
    <dbReference type="NCBI Taxonomy" id="1898651"/>
    <lineage>
        <taxon>Bacteria</taxon>
        <taxon>Bacillati</taxon>
        <taxon>Bacillota</taxon>
        <taxon>Clostridia</taxon>
        <taxon>Eubacteriales</taxon>
        <taxon>Desulfocucumaceae</taxon>
        <taxon>Desulfocucumis</taxon>
    </lineage>
</organism>
<dbReference type="InterPro" id="IPR023772">
    <property type="entry name" value="DNA-bd_HTH_TetR-type_CS"/>
</dbReference>
<dbReference type="InterPro" id="IPR036271">
    <property type="entry name" value="Tet_transcr_reg_TetR-rel_C_sf"/>
</dbReference>
<dbReference type="InterPro" id="IPR001647">
    <property type="entry name" value="HTH_TetR"/>
</dbReference>
<dbReference type="RefSeq" id="WP_104372204.1">
    <property type="nucleotide sequence ID" value="NZ_BFAV01000123.1"/>
</dbReference>
<proteinExistence type="predicted"/>
<dbReference type="InterPro" id="IPR050624">
    <property type="entry name" value="HTH-type_Tx_Regulator"/>
</dbReference>
<keyword evidence="1 2" id="KW-0238">DNA-binding</keyword>
<dbReference type="Gene3D" id="1.10.357.10">
    <property type="entry name" value="Tetracycline Repressor, domain 2"/>
    <property type="match status" value="1"/>
</dbReference>
<feature type="DNA-binding region" description="H-T-H motif" evidence="2">
    <location>
        <begin position="36"/>
        <end position="55"/>
    </location>
</feature>
<protein>
    <submittedName>
        <fullName evidence="4">Transcriptional regulator</fullName>
    </submittedName>
</protein>
<keyword evidence="5" id="KW-1185">Reference proteome</keyword>
<dbReference type="SUPFAM" id="SSF48498">
    <property type="entry name" value="Tetracyclin repressor-like, C-terminal domain"/>
    <property type="match status" value="1"/>
</dbReference>
<evidence type="ECO:0000256" key="2">
    <source>
        <dbReference type="PROSITE-ProRule" id="PRU00335"/>
    </source>
</evidence>
<comment type="caution">
    <text evidence="4">The sequence shown here is derived from an EMBL/GenBank/DDBJ whole genome shotgun (WGS) entry which is preliminary data.</text>
</comment>
<feature type="domain" description="HTH tetR-type" evidence="3">
    <location>
        <begin position="13"/>
        <end position="73"/>
    </location>
</feature>
<dbReference type="PANTHER" id="PTHR43479">
    <property type="entry name" value="ACREF/ENVCD OPERON REPRESSOR-RELATED"/>
    <property type="match status" value="1"/>
</dbReference>
<dbReference type="InterPro" id="IPR009057">
    <property type="entry name" value="Homeodomain-like_sf"/>
</dbReference>
<dbReference type="GO" id="GO:0003677">
    <property type="term" value="F:DNA binding"/>
    <property type="evidence" value="ECO:0007669"/>
    <property type="project" value="UniProtKB-UniRule"/>
</dbReference>
<sequence>MNNLINRRERKKLHVKNSISGIALKLFFEKGFMETTVAEIMEEADLGTGTFYNYFSSKEEILKHCLAEKIIEARESLEDIQQSSVKASLKLSKMLFTAGKTFEENRQLIELYTQFHRDNNHAKRQSPHGPRFKEILVSIIREGQGKREFREDIPLEIIIEMYMGILKSTMSSSLEISFMDNLKYKFALLLEGINNKNER</sequence>
<dbReference type="Pfam" id="PF00440">
    <property type="entry name" value="TetR_N"/>
    <property type="match status" value="1"/>
</dbReference>
<dbReference type="PRINTS" id="PR00455">
    <property type="entry name" value="HTHTETR"/>
</dbReference>
<gene>
    <name evidence="4" type="ORF">DCCM_2982</name>
</gene>
<evidence type="ECO:0000259" key="3">
    <source>
        <dbReference type="PROSITE" id="PS50977"/>
    </source>
</evidence>